<accession>A0A849L0D6</accession>
<evidence type="ECO:0000256" key="1">
    <source>
        <dbReference type="SAM" id="Phobius"/>
    </source>
</evidence>
<keyword evidence="1" id="KW-1133">Transmembrane helix</keyword>
<sequence>MTRKSAITPDTHEIYARRKGRNLALGLCLAAVVGMIFAVTIVKLKSGIELRGFDHTFETVPGTLETN</sequence>
<proteinExistence type="predicted"/>
<protein>
    <recommendedName>
        <fullName evidence="4">Cytochrome c oxidase assembly protein</fullName>
    </recommendedName>
</protein>
<reference evidence="2 3" key="1">
    <citation type="submission" date="2020-05" db="EMBL/GenBank/DDBJ databases">
        <title>Gimesia benthica sp. nov., a novel planctomycete isolated from a deep-sea water sample of the Northwest Indian Ocean.</title>
        <authorList>
            <person name="Wang J."/>
            <person name="Ruan C."/>
            <person name="Song L."/>
            <person name="Zhu Y."/>
            <person name="Li A."/>
            <person name="Zheng X."/>
            <person name="Wang L."/>
            <person name="Lu Z."/>
            <person name="Huang Y."/>
            <person name="Du W."/>
            <person name="Zhou Y."/>
            <person name="Huang L."/>
            <person name="Dai X."/>
        </authorList>
    </citation>
    <scope>NUCLEOTIDE SEQUENCE [LARGE SCALE GENOMIC DNA]</scope>
    <source>
        <strain evidence="2 3">YYQ-30</strain>
    </source>
</reference>
<name>A0A849L0D6_9RHOB</name>
<evidence type="ECO:0000313" key="2">
    <source>
        <dbReference type="EMBL" id="NNU79726.1"/>
    </source>
</evidence>
<keyword evidence="1" id="KW-0812">Transmembrane</keyword>
<keyword evidence="3" id="KW-1185">Reference proteome</keyword>
<dbReference type="Proteomes" id="UP000572377">
    <property type="component" value="Unassembled WGS sequence"/>
</dbReference>
<feature type="transmembrane region" description="Helical" evidence="1">
    <location>
        <begin position="23"/>
        <end position="42"/>
    </location>
</feature>
<dbReference type="RefSeq" id="WP_171322934.1">
    <property type="nucleotide sequence ID" value="NZ_JABFBC010000001.1"/>
</dbReference>
<keyword evidence="1" id="KW-0472">Membrane</keyword>
<evidence type="ECO:0008006" key="4">
    <source>
        <dbReference type="Google" id="ProtNLM"/>
    </source>
</evidence>
<dbReference type="EMBL" id="JABFBC010000001">
    <property type="protein sequence ID" value="NNU79726.1"/>
    <property type="molecule type" value="Genomic_DNA"/>
</dbReference>
<dbReference type="AlphaFoldDB" id="A0A849L0D6"/>
<organism evidence="2 3">
    <name type="scientific">Halovulum dunhuangense</name>
    <dbReference type="NCBI Taxonomy" id="1505036"/>
    <lineage>
        <taxon>Bacteria</taxon>
        <taxon>Pseudomonadati</taxon>
        <taxon>Pseudomonadota</taxon>
        <taxon>Alphaproteobacteria</taxon>
        <taxon>Rhodobacterales</taxon>
        <taxon>Paracoccaceae</taxon>
        <taxon>Halovulum</taxon>
    </lineage>
</organism>
<comment type="caution">
    <text evidence="2">The sequence shown here is derived from an EMBL/GenBank/DDBJ whole genome shotgun (WGS) entry which is preliminary data.</text>
</comment>
<evidence type="ECO:0000313" key="3">
    <source>
        <dbReference type="Proteomes" id="UP000572377"/>
    </source>
</evidence>
<gene>
    <name evidence="2" type="ORF">HMH01_04650</name>
</gene>